<proteinExistence type="predicted"/>
<dbReference type="RefSeq" id="WP_306375267.1">
    <property type="nucleotide sequence ID" value="NZ_JASAYL010000009.1"/>
</dbReference>
<evidence type="ECO:0000313" key="1">
    <source>
        <dbReference type="EMBL" id="MDP8172924.1"/>
    </source>
</evidence>
<dbReference type="AlphaFoldDB" id="A0AAJ6P0R9"/>
<dbReference type="InterPro" id="IPR012550">
    <property type="entry name" value="DUF1706"/>
</dbReference>
<dbReference type="SUPFAM" id="SSF109854">
    <property type="entry name" value="DinB/YfiT-like putative metalloenzymes"/>
    <property type="match status" value="1"/>
</dbReference>
<dbReference type="PANTHER" id="PTHR40658:SF4">
    <property type="entry name" value="HYPOTHETICAL CYTOSOLIC PROTEIN"/>
    <property type="match status" value="1"/>
</dbReference>
<reference evidence="1" key="1">
    <citation type="journal article" date="2023" name="Front. Microbiol.">
        <title>Phylogeography and host specificity of Pasteurellaceae pathogenic to sea-farmed fish in the north-east Atlantic.</title>
        <authorList>
            <person name="Gulla S."/>
            <person name="Colquhoun D.J."/>
            <person name="Olsen A.B."/>
            <person name="Spilsberg B."/>
            <person name="Lagesen K."/>
            <person name="Aakesson C.P."/>
            <person name="Strom S."/>
            <person name="Manji F."/>
            <person name="Birkbeck T.H."/>
            <person name="Nilsen H.K."/>
        </authorList>
    </citation>
    <scope>NUCLEOTIDE SEQUENCE</scope>
    <source>
        <strain evidence="1">TW16_20</strain>
    </source>
</reference>
<dbReference type="Proteomes" id="UP001236239">
    <property type="component" value="Unassembled WGS sequence"/>
</dbReference>
<dbReference type="Pfam" id="PF08020">
    <property type="entry name" value="DUF1706"/>
    <property type="match status" value="1"/>
</dbReference>
<sequence>MARPKTKEELVEVANINFEKLWQLIYSLTEKEFMTEFDFSANPKLKEAHWRRDKNVRDILIHLYEWHQLLLNWIIKNRAGEVVSFLPSPYTFKNIAEMNIKFQEKHRNTSYEQAVKMLKDSHNKVMDMVDSFTNEELFTKKYFSWTGTTSLGSYCISGTSSHYDWAIKKLKMHKKYV</sequence>
<evidence type="ECO:0000313" key="2">
    <source>
        <dbReference type="Proteomes" id="UP001236239"/>
    </source>
</evidence>
<dbReference type="EMBL" id="JASAYQ010000008">
    <property type="protein sequence ID" value="MDP8172924.1"/>
    <property type="molecule type" value="Genomic_DNA"/>
</dbReference>
<dbReference type="PANTHER" id="PTHR40658">
    <property type="match status" value="1"/>
</dbReference>
<gene>
    <name evidence="1" type="ORF">QJU93_06100</name>
</gene>
<name>A0AAJ6P0R9_9PAST</name>
<comment type="caution">
    <text evidence="1">The sequence shown here is derived from an EMBL/GenBank/DDBJ whole genome shotgun (WGS) entry which is preliminary data.</text>
</comment>
<accession>A0AAJ6P0R9</accession>
<dbReference type="Gene3D" id="1.20.120.450">
    <property type="entry name" value="dinb family like domain"/>
    <property type="match status" value="1"/>
</dbReference>
<dbReference type="PIRSF" id="PIRSF031551">
    <property type="entry name" value="DUF1706"/>
    <property type="match status" value="1"/>
</dbReference>
<dbReference type="InterPro" id="IPR034660">
    <property type="entry name" value="DinB/YfiT-like"/>
</dbReference>
<organism evidence="1 2">
    <name type="scientific">Phocoenobacter skyensis</name>
    <dbReference type="NCBI Taxonomy" id="97481"/>
    <lineage>
        <taxon>Bacteria</taxon>
        <taxon>Pseudomonadati</taxon>
        <taxon>Pseudomonadota</taxon>
        <taxon>Gammaproteobacteria</taxon>
        <taxon>Pasteurellales</taxon>
        <taxon>Pasteurellaceae</taxon>
        <taxon>Phocoenobacter</taxon>
    </lineage>
</organism>
<protein>
    <submittedName>
        <fullName evidence="1">ClbS/DfsB family four-helix bundle protein</fullName>
    </submittedName>
</protein>